<sequence>MFDMKARIGSHAVVLGASMAGLLAARSLADFFDTVTVVERDPLPDAHSARRGVPQGRHLHALLARGAQVIEGMFPGVLDEMVHDGAHHFDGQDLSELYYNVGGHLIARRGSATALTAYSATRPFLEDHVRTRLREIPNVTLLDDHVILGPVSTQDRHRVTGVRVVCGRTGEPTTLPAELVVDATGRAARTPTWLDDLGYDRPREDRVDVQLTYASQALRMTAEAPRELGFLIGIVPGRPRGCGLLHCENDTWLLTVMGVAGQEPPSLDLAAMCDFVADCAPAHLLAAVRAAEPIGDPVRHRTPCSRWRRYDKLRRFPEGLLVIGDAICSFNPIYGQGMTVAALEALALRDCLSAGTDDLARRFFRAAAAPIRQAWQLSTNPDLALPEIHGTAPLVARLFNKYVDRVLAAAESDTAALNQFIRVTSLVDPATRLLRPNMLWRAARGPRPAIDADVAPADVPMTAVPEAKPGGRPAEAASRARPAHRAAASESR</sequence>
<dbReference type="PANTHER" id="PTHR43422:SF3">
    <property type="entry name" value="THIAMINE THIAZOLE SYNTHASE"/>
    <property type="match status" value="1"/>
</dbReference>
<dbReference type="RefSeq" id="WP_264043572.1">
    <property type="nucleotide sequence ID" value="NZ_BAABGF010000052.1"/>
</dbReference>
<feature type="compositionally biased region" description="Low complexity" evidence="1">
    <location>
        <begin position="472"/>
        <end position="492"/>
    </location>
</feature>
<name>A0ABP8F668_9MYCO</name>
<dbReference type="PANTHER" id="PTHR43422">
    <property type="entry name" value="THIAMINE THIAZOLE SYNTHASE"/>
    <property type="match status" value="1"/>
</dbReference>
<dbReference type="InterPro" id="IPR036188">
    <property type="entry name" value="FAD/NAD-bd_sf"/>
</dbReference>
<reference evidence="3" key="1">
    <citation type="journal article" date="2019" name="Int. J. Syst. Evol. Microbiol.">
        <title>The Global Catalogue of Microorganisms (GCM) 10K type strain sequencing project: providing services to taxonomists for standard genome sequencing and annotation.</title>
        <authorList>
            <consortium name="The Broad Institute Genomics Platform"/>
            <consortium name="The Broad Institute Genome Sequencing Center for Infectious Disease"/>
            <person name="Wu L."/>
            <person name="Ma J."/>
        </authorList>
    </citation>
    <scope>NUCLEOTIDE SEQUENCE [LARGE SCALE GENOMIC DNA]</scope>
    <source>
        <strain evidence="3">JCM 17782</strain>
    </source>
</reference>
<keyword evidence="3" id="KW-1185">Reference proteome</keyword>
<comment type="caution">
    <text evidence="2">The sequence shown here is derived from an EMBL/GenBank/DDBJ whole genome shotgun (WGS) entry which is preliminary data.</text>
</comment>
<dbReference type="SUPFAM" id="SSF51905">
    <property type="entry name" value="FAD/NAD(P)-binding domain"/>
    <property type="match status" value="1"/>
</dbReference>
<protein>
    <submittedName>
        <fullName evidence="2">FAD-dependent oxidoreductase</fullName>
    </submittedName>
</protein>
<organism evidence="2 3">
    <name type="scientific">Mycobacterium paraffinicum</name>
    <dbReference type="NCBI Taxonomy" id="53378"/>
    <lineage>
        <taxon>Bacteria</taxon>
        <taxon>Bacillati</taxon>
        <taxon>Actinomycetota</taxon>
        <taxon>Actinomycetes</taxon>
        <taxon>Mycobacteriales</taxon>
        <taxon>Mycobacteriaceae</taxon>
        <taxon>Mycobacterium</taxon>
    </lineage>
</organism>
<accession>A0ABP8F668</accession>
<dbReference type="EMBL" id="BAABGF010000052">
    <property type="protein sequence ID" value="GAA4295955.1"/>
    <property type="molecule type" value="Genomic_DNA"/>
</dbReference>
<gene>
    <name evidence="2" type="ORF">GCM10023161_46870</name>
</gene>
<evidence type="ECO:0000313" key="2">
    <source>
        <dbReference type="EMBL" id="GAA4295955.1"/>
    </source>
</evidence>
<dbReference type="Gene3D" id="3.50.50.60">
    <property type="entry name" value="FAD/NAD(P)-binding domain"/>
    <property type="match status" value="1"/>
</dbReference>
<evidence type="ECO:0000256" key="1">
    <source>
        <dbReference type="SAM" id="MobiDB-lite"/>
    </source>
</evidence>
<dbReference type="Proteomes" id="UP001501417">
    <property type="component" value="Unassembled WGS sequence"/>
</dbReference>
<evidence type="ECO:0000313" key="3">
    <source>
        <dbReference type="Proteomes" id="UP001501417"/>
    </source>
</evidence>
<feature type="region of interest" description="Disordered" evidence="1">
    <location>
        <begin position="462"/>
        <end position="492"/>
    </location>
</feature>
<proteinExistence type="predicted"/>